<feature type="transmembrane region" description="Helical" evidence="5">
    <location>
        <begin position="12"/>
        <end position="33"/>
    </location>
</feature>
<feature type="transmembrane region" description="Helical" evidence="5">
    <location>
        <begin position="53"/>
        <end position="73"/>
    </location>
</feature>
<evidence type="ECO:0000256" key="3">
    <source>
        <dbReference type="ARBA" id="ARBA00022989"/>
    </source>
</evidence>
<name>A0AAE3QLD4_9BACT</name>
<protein>
    <submittedName>
        <fullName evidence="6">DoxX family membrane protein</fullName>
    </submittedName>
</protein>
<dbReference type="Pfam" id="PF07681">
    <property type="entry name" value="DoxX"/>
    <property type="match status" value="1"/>
</dbReference>
<reference evidence="6" key="1">
    <citation type="submission" date="2023-05" db="EMBL/GenBank/DDBJ databases">
        <authorList>
            <person name="Zhang X."/>
        </authorList>
    </citation>
    <scope>NUCLEOTIDE SEQUENCE</scope>
    <source>
        <strain evidence="6">YF14B1</strain>
    </source>
</reference>
<proteinExistence type="predicted"/>
<evidence type="ECO:0000256" key="5">
    <source>
        <dbReference type="SAM" id="Phobius"/>
    </source>
</evidence>
<dbReference type="Proteomes" id="UP001241110">
    <property type="component" value="Unassembled WGS sequence"/>
</dbReference>
<comment type="subcellular location">
    <subcellularLocation>
        <location evidence="1">Membrane</location>
        <topology evidence="1">Multi-pass membrane protein</topology>
    </subcellularLocation>
</comment>
<dbReference type="InterPro" id="IPR032808">
    <property type="entry name" value="DoxX"/>
</dbReference>
<dbReference type="EMBL" id="JASJOS010000002">
    <property type="protein sequence ID" value="MDJ1479548.1"/>
    <property type="molecule type" value="Genomic_DNA"/>
</dbReference>
<evidence type="ECO:0000256" key="2">
    <source>
        <dbReference type="ARBA" id="ARBA00022692"/>
    </source>
</evidence>
<evidence type="ECO:0000256" key="4">
    <source>
        <dbReference type="ARBA" id="ARBA00023136"/>
    </source>
</evidence>
<keyword evidence="2 5" id="KW-0812">Transmembrane</keyword>
<keyword evidence="4 5" id="KW-0472">Membrane</keyword>
<comment type="caution">
    <text evidence="6">The sequence shown here is derived from an EMBL/GenBank/DDBJ whole genome shotgun (WGS) entry which is preliminary data.</text>
</comment>
<dbReference type="AlphaFoldDB" id="A0AAE3QLD4"/>
<accession>A0AAE3QLD4</accession>
<feature type="transmembrane region" description="Helical" evidence="5">
    <location>
        <begin position="104"/>
        <end position="122"/>
    </location>
</feature>
<dbReference type="RefSeq" id="WP_313975842.1">
    <property type="nucleotide sequence ID" value="NZ_JASJOS010000002.1"/>
</dbReference>
<gene>
    <name evidence="6" type="ORF">QNI16_03570</name>
</gene>
<evidence type="ECO:0000313" key="7">
    <source>
        <dbReference type="Proteomes" id="UP001241110"/>
    </source>
</evidence>
<organism evidence="6 7">
    <name type="scientific">Xanthocytophaga flava</name>
    <dbReference type="NCBI Taxonomy" id="3048013"/>
    <lineage>
        <taxon>Bacteria</taxon>
        <taxon>Pseudomonadati</taxon>
        <taxon>Bacteroidota</taxon>
        <taxon>Cytophagia</taxon>
        <taxon>Cytophagales</taxon>
        <taxon>Rhodocytophagaceae</taxon>
        <taxon>Xanthocytophaga</taxon>
    </lineage>
</organism>
<dbReference type="GO" id="GO:0016020">
    <property type="term" value="C:membrane"/>
    <property type="evidence" value="ECO:0007669"/>
    <property type="project" value="UniProtKB-SubCell"/>
</dbReference>
<keyword evidence="3 5" id="KW-1133">Transmembrane helix</keyword>
<evidence type="ECO:0000256" key="1">
    <source>
        <dbReference type="ARBA" id="ARBA00004141"/>
    </source>
</evidence>
<evidence type="ECO:0000313" key="6">
    <source>
        <dbReference type="EMBL" id="MDJ1479548.1"/>
    </source>
</evidence>
<feature type="transmembrane region" description="Helical" evidence="5">
    <location>
        <begin position="80"/>
        <end position="98"/>
    </location>
</feature>
<sequence>METNNHELAYLLLRATLGVNFFLHGFIHIYNGVSGFKEWMIKNFEGTLLTSGLVSPFASILPYLEALLGLLLLTGLLTRLSLTAGFLLMICLIAGLCIKQDWHTVGIQMIYVIFFFILIWNLQFNRYSLDKLFSIR</sequence>